<dbReference type="InterPro" id="IPR001789">
    <property type="entry name" value="Sig_transdc_resp-reg_receiver"/>
</dbReference>
<dbReference type="SUPFAM" id="SSF46689">
    <property type="entry name" value="Homeodomain-like"/>
    <property type="match status" value="1"/>
</dbReference>
<comment type="caution">
    <text evidence="8">The sequence shown here is derived from an EMBL/GenBank/DDBJ whole genome shotgun (WGS) entry which is preliminary data.</text>
</comment>
<evidence type="ECO:0000256" key="5">
    <source>
        <dbReference type="PROSITE-ProRule" id="PRU00169"/>
    </source>
</evidence>
<protein>
    <submittedName>
        <fullName evidence="8">Sigma-54-dependent Fis family transcriptional regulator</fullName>
    </submittedName>
</protein>
<dbReference type="InterPro" id="IPR002078">
    <property type="entry name" value="Sigma_54_int"/>
</dbReference>
<proteinExistence type="predicted"/>
<dbReference type="SUPFAM" id="SSF52172">
    <property type="entry name" value="CheY-like"/>
    <property type="match status" value="1"/>
</dbReference>
<evidence type="ECO:0000313" key="8">
    <source>
        <dbReference type="EMBL" id="MBG0779130.1"/>
    </source>
</evidence>
<dbReference type="EMBL" id="JACCQK010000215">
    <property type="protein sequence ID" value="MBG0779130.1"/>
    <property type="molecule type" value="Genomic_DNA"/>
</dbReference>
<dbReference type="Pfam" id="PF02954">
    <property type="entry name" value="HTH_8"/>
    <property type="match status" value="1"/>
</dbReference>
<dbReference type="Pfam" id="PF00072">
    <property type="entry name" value="Response_reg"/>
    <property type="match status" value="1"/>
</dbReference>
<dbReference type="Gene3D" id="1.10.8.60">
    <property type="match status" value="1"/>
</dbReference>
<dbReference type="InterPro" id="IPR027417">
    <property type="entry name" value="P-loop_NTPase"/>
</dbReference>
<keyword evidence="2" id="KW-0067">ATP-binding</keyword>
<organism evidence="8 9">
    <name type="scientific">Desulfotignum balticum</name>
    <dbReference type="NCBI Taxonomy" id="115781"/>
    <lineage>
        <taxon>Bacteria</taxon>
        <taxon>Pseudomonadati</taxon>
        <taxon>Thermodesulfobacteriota</taxon>
        <taxon>Desulfobacteria</taxon>
        <taxon>Desulfobacterales</taxon>
        <taxon>Desulfobacteraceae</taxon>
        <taxon>Desulfotignum</taxon>
    </lineage>
</organism>
<dbReference type="GO" id="GO:0006355">
    <property type="term" value="P:regulation of DNA-templated transcription"/>
    <property type="evidence" value="ECO:0007669"/>
    <property type="project" value="InterPro"/>
</dbReference>
<evidence type="ECO:0000259" key="6">
    <source>
        <dbReference type="PROSITE" id="PS50045"/>
    </source>
</evidence>
<evidence type="ECO:0000259" key="7">
    <source>
        <dbReference type="PROSITE" id="PS50110"/>
    </source>
</evidence>
<evidence type="ECO:0000256" key="1">
    <source>
        <dbReference type="ARBA" id="ARBA00022741"/>
    </source>
</evidence>
<dbReference type="SMART" id="SM00382">
    <property type="entry name" value="AAA"/>
    <property type="match status" value="1"/>
</dbReference>
<dbReference type="SMART" id="SM00448">
    <property type="entry name" value="REC"/>
    <property type="match status" value="1"/>
</dbReference>
<sequence>MKITEKIMILDDDPEMLNLLEDMLKTRGGYDVTAHQDSRAAISDLVPGTFDLVITDLNMPDPDGMQVLDHIIAHTPETLCIILTGYGSIPGAVTAVKKGAFDFITKPVGLRELLNHVENALKLSRLQKKETARKQSGCTGYSYDDFIGESSAIKKIHRLVQKVADTDNTLLVTGASGSGKELIVRTVHRFSRRKQHPFVAVNCGAIPEALLESELFGHEKGAFTGAHKKRVGRFELAGEGTIFLDEVGEMSPLLQVKLLRVLQEKTFERVGGTQSIDVKARIIAATNKNLAEAVKDGTFREDLFYRLNVIPIHVPPLTRRSSDIPLLVDFFLKKFQKDQETLIQSFSSEAMAALVRYDWPGNVRELENLIKRLIILCENPVVALTDLPEHFYAGSDVDIPDAADSHAVNKELPMLENDMNLADAVKAYETRMISHALEKSDGVKAKAARMLKIKRTTLVEKIKKHNISSIDS</sequence>
<dbReference type="PANTHER" id="PTHR32071">
    <property type="entry name" value="TRANSCRIPTIONAL REGULATORY PROTEIN"/>
    <property type="match status" value="1"/>
</dbReference>
<dbReference type="Proteomes" id="UP000706172">
    <property type="component" value="Unassembled WGS sequence"/>
</dbReference>
<dbReference type="Gene3D" id="3.40.50.2300">
    <property type="match status" value="1"/>
</dbReference>
<dbReference type="Pfam" id="PF25601">
    <property type="entry name" value="AAA_lid_14"/>
    <property type="match status" value="1"/>
</dbReference>
<dbReference type="Gene3D" id="3.40.50.300">
    <property type="entry name" value="P-loop containing nucleotide triphosphate hydrolases"/>
    <property type="match status" value="1"/>
</dbReference>
<dbReference type="PROSITE" id="PS00688">
    <property type="entry name" value="SIGMA54_INTERACT_3"/>
    <property type="match status" value="1"/>
</dbReference>
<reference evidence="8" key="1">
    <citation type="submission" date="2020-07" db="EMBL/GenBank/DDBJ databases">
        <title>Severe corrosion of carbon steel in oil field produced water can be linked to methanogenic archaea containing a special type of NiFe hydrogenase.</title>
        <authorList>
            <person name="Lahme S."/>
            <person name="Mand J."/>
            <person name="Longwell J."/>
            <person name="Smith R."/>
            <person name="Enning D."/>
        </authorList>
    </citation>
    <scope>NUCLEOTIDE SEQUENCE</scope>
    <source>
        <strain evidence="8">MIC098Bin6</strain>
    </source>
</reference>
<keyword evidence="4" id="KW-0804">Transcription</keyword>
<dbReference type="InterPro" id="IPR058031">
    <property type="entry name" value="AAA_lid_NorR"/>
</dbReference>
<dbReference type="AlphaFoldDB" id="A0A931G8B8"/>
<dbReference type="CDD" id="cd00009">
    <property type="entry name" value="AAA"/>
    <property type="match status" value="1"/>
</dbReference>
<dbReference type="InterPro" id="IPR002197">
    <property type="entry name" value="HTH_Fis"/>
</dbReference>
<dbReference type="PROSITE" id="PS50110">
    <property type="entry name" value="RESPONSE_REGULATORY"/>
    <property type="match status" value="1"/>
</dbReference>
<feature type="domain" description="Sigma-54 factor interaction" evidence="6">
    <location>
        <begin position="146"/>
        <end position="375"/>
    </location>
</feature>
<dbReference type="Gene3D" id="1.10.10.60">
    <property type="entry name" value="Homeodomain-like"/>
    <property type="match status" value="1"/>
</dbReference>
<dbReference type="InterPro" id="IPR003593">
    <property type="entry name" value="AAA+_ATPase"/>
</dbReference>
<keyword evidence="1" id="KW-0547">Nucleotide-binding</keyword>
<evidence type="ECO:0000256" key="4">
    <source>
        <dbReference type="ARBA" id="ARBA00023163"/>
    </source>
</evidence>
<dbReference type="FunFam" id="3.40.50.300:FF:000006">
    <property type="entry name" value="DNA-binding transcriptional regulator NtrC"/>
    <property type="match status" value="1"/>
</dbReference>
<gene>
    <name evidence="8" type="ORF">H0S81_04310</name>
</gene>
<dbReference type="GO" id="GO:0043565">
    <property type="term" value="F:sequence-specific DNA binding"/>
    <property type="evidence" value="ECO:0007669"/>
    <property type="project" value="InterPro"/>
</dbReference>
<dbReference type="InterPro" id="IPR025944">
    <property type="entry name" value="Sigma_54_int_dom_CS"/>
</dbReference>
<dbReference type="InterPro" id="IPR009057">
    <property type="entry name" value="Homeodomain-like_sf"/>
</dbReference>
<dbReference type="SUPFAM" id="SSF52540">
    <property type="entry name" value="P-loop containing nucleoside triphosphate hydrolases"/>
    <property type="match status" value="1"/>
</dbReference>
<dbReference type="InterPro" id="IPR011006">
    <property type="entry name" value="CheY-like_superfamily"/>
</dbReference>
<dbReference type="PRINTS" id="PR01590">
    <property type="entry name" value="HTHFIS"/>
</dbReference>
<keyword evidence="3" id="KW-0805">Transcription regulation</keyword>
<feature type="domain" description="Response regulatory" evidence="7">
    <location>
        <begin position="6"/>
        <end position="121"/>
    </location>
</feature>
<accession>A0A931G8B8</accession>
<evidence type="ECO:0000313" key="9">
    <source>
        <dbReference type="Proteomes" id="UP000706172"/>
    </source>
</evidence>
<evidence type="ECO:0000256" key="3">
    <source>
        <dbReference type="ARBA" id="ARBA00023015"/>
    </source>
</evidence>
<dbReference type="Pfam" id="PF00158">
    <property type="entry name" value="Sigma54_activat"/>
    <property type="match status" value="1"/>
</dbReference>
<dbReference type="PROSITE" id="PS50045">
    <property type="entry name" value="SIGMA54_INTERACT_4"/>
    <property type="match status" value="1"/>
</dbReference>
<dbReference type="GO" id="GO:0000160">
    <property type="term" value="P:phosphorelay signal transduction system"/>
    <property type="evidence" value="ECO:0007669"/>
    <property type="project" value="InterPro"/>
</dbReference>
<evidence type="ECO:0000256" key="2">
    <source>
        <dbReference type="ARBA" id="ARBA00022840"/>
    </source>
</evidence>
<feature type="modified residue" description="4-aspartylphosphate" evidence="5">
    <location>
        <position position="56"/>
    </location>
</feature>
<dbReference type="GO" id="GO:0005524">
    <property type="term" value="F:ATP binding"/>
    <property type="evidence" value="ECO:0007669"/>
    <property type="project" value="UniProtKB-KW"/>
</dbReference>
<name>A0A931G8B8_9BACT</name>
<keyword evidence="5" id="KW-0597">Phosphoprotein</keyword>